<sequence length="70" mass="7585">MVKRHYVKPCAEIVQVEVESDLLQATTVGFGPDVDDVESGGSMLPEGFVPDGGGETEDVTNEMRSKSLWD</sequence>
<evidence type="ECO:0000313" key="5">
    <source>
        <dbReference type="Proteomes" id="UP001168478"/>
    </source>
</evidence>
<reference evidence="3" key="2">
    <citation type="submission" date="2023-08" db="EMBL/GenBank/DDBJ databases">
        <title>Identification and characterization of horizontal gene transfer across gut microbiota members of farm animals based on homology search.</title>
        <authorList>
            <person name="Schwarzerova J."/>
            <person name="Nykrynova M."/>
            <person name="Jureckova K."/>
            <person name="Cejkova D."/>
            <person name="Rychlik I."/>
        </authorList>
    </citation>
    <scope>NUCLEOTIDE SEQUENCE</scope>
    <source>
        <strain evidence="3">ET15</strain>
        <strain evidence="2">ET37</strain>
    </source>
</reference>
<reference evidence="3" key="1">
    <citation type="submission" date="2023-06" db="EMBL/GenBank/DDBJ databases">
        <authorList>
            <person name="Zeman M."/>
            <person name="Kubasova T."/>
            <person name="Jahodarova E."/>
            <person name="Nykrynova M."/>
            <person name="Rychlik I."/>
        </authorList>
    </citation>
    <scope>NUCLEOTIDE SEQUENCE</scope>
    <source>
        <strain evidence="3">ET15</strain>
        <strain evidence="2">ET37</strain>
    </source>
</reference>
<comment type="caution">
    <text evidence="3">The sequence shown here is derived from an EMBL/GenBank/DDBJ whole genome shotgun (WGS) entry which is preliminary data.</text>
</comment>
<evidence type="ECO:0000313" key="4">
    <source>
        <dbReference type="Proteomes" id="UP001167831"/>
    </source>
</evidence>
<proteinExistence type="predicted"/>
<name>A0AAW7JGB4_9BACT</name>
<evidence type="ECO:0000256" key="1">
    <source>
        <dbReference type="SAM" id="MobiDB-lite"/>
    </source>
</evidence>
<dbReference type="Proteomes" id="UP001167831">
    <property type="component" value="Unassembled WGS sequence"/>
</dbReference>
<keyword evidence="4" id="KW-1185">Reference proteome</keyword>
<dbReference type="EMBL" id="JAUEIE010000001">
    <property type="protein sequence ID" value="MDN0021713.1"/>
    <property type="molecule type" value="Genomic_DNA"/>
</dbReference>
<dbReference type="RefSeq" id="WP_289824508.1">
    <property type="nucleotide sequence ID" value="NZ_JAUEIE010000001.1"/>
</dbReference>
<accession>A0AAW7JGB4</accession>
<protein>
    <submittedName>
        <fullName evidence="3">Uncharacterized protein</fullName>
    </submittedName>
</protein>
<dbReference type="EMBL" id="JAUEIF010000001">
    <property type="protein sequence ID" value="MDN0024209.1"/>
    <property type="molecule type" value="Genomic_DNA"/>
</dbReference>
<gene>
    <name evidence="2" type="ORF">QVN81_01555</name>
    <name evidence="3" type="ORF">QVN84_01545</name>
</gene>
<dbReference type="AlphaFoldDB" id="A0AAW7JGB4"/>
<feature type="compositionally biased region" description="Basic and acidic residues" evidence="1">
    <location>
        <begin position="61"/>
        <end position="70"/>
    </location>
</feature>
<evidence type="ECO:0000313" key="3">
    <source>
        <dbReference type="EMBL" id="MDN0024209.1"/>
    </source>
</evidence>
<feature type="region of interest" description="Disordered" evidence="1">
    <location>
        <begin position="33"/>
        <end position="70"/>
    </location>
</feature>
<dbReference type="Proteomes" id="UP001168478">
    <property type="component" value="Unassembled WGS sequence"/>
</dbReference>
<evidence type="ECO:0000313" key="2">
    <source>
        <dbReference type="EMBL" id="MDN0021713.1"/>
    </source>
</evidence>
<organism evidence="3 5">
    <name type="scientific">Leyella lascolaii</name>
    <dbReference type="NCBI Taxonomy" id="1776379"/>
    <lineage>
        <taxon>Bacteria</taxon>
        <taxon>Pseudomonadati</taxon>
        <taxon>Bacteroidota</taxon>
        <taxon>Bacteroidia</taxon>
        <taxon>Bacteroidales</taxon>
        <taxon>Prevotellaceae</taxon>
        <taxon>Leyella</taxon>
    </lineage>
</organism>